<keyword evidence="2" id="KW-0472">Membrane</keyword>
<keyword evidence="4" id="KW-1185">Reference proteome</keyword>
<gene>
    <name evidence="3" type="ORF">CspeluHIS016_0701040</name>
</gene>
<feature type="transmembrane region" description="Helical" evidence="2">
    <location>
        <begin position="135"/>
        <end position="155"/>
    </location>
</feature>
<feature type="transmembrane region" description="Helical" evidence="2">
    <location>
        <begin position="624"/>
        <end position="648"/>
    </location>
</feature>
<keyword evidence="2" id="KW-0812">Transmembrane</keyword>
<feature type="transmembrane region" description="Helical" evidence="2">
    <location>
        <begin position="251"/>
        <end position="270"/>
    </location>
</feature>
<reference evidence="3" key="2">
    <citation type="submission" date="2023-06" db="EMBL/GenBank/DDBJ databases">
        <authorList>
            <person name="Kobayashi Y."/>
            <person name="Kayamori A."/>
            <person name="Aoki K."/>
            <person name="Shiwa Y."/>
            <person name="Fujita N."/>
            <person name="Sugita T."/>
            <person name="Iwasaki W."/>
            <person name="Tanaka N."/>
            <person name="Takashima M."/>
        </authorList>
    </citation>
    <scope>NUCLEOTIDE SEQUENCE</scope>
    <source>
        <strain evidence="3">HIS016</strain>
    </source>
</reference>
<feature type="transmembrane region" description="Helical" evidence="2">
    <location>
        <begin position="351"/>
        <end position="372"/>
    </location>
</feature>
<keyword evidence="2" id="KW-1133">Transmembrane helix</keyword>
<dbReference type="PANTHER" id="PTHR42101">
    <property type="entry name" value="CHROMOSOME 16, WHOLE GENOME SHOTGUN SEQUENCE"/>
    <property type="match status" value="1"/>
</dbReference>
<evidence type="ECO:0000313" key="3">
    <source>
        <dbReference type="EMBL" id="GMK59089.1"/>
    </source>
</evidence>
<feature type="transmembrane region" description="Helical" evidence="2">
    <location>
        <begin position="384"/>
        <end position="406"/>
    </location>
</feature>
<protein>
    <submittedName>
        <fullName evidence="3">Uncharacterized protein</fullName>
    </submittedName>
</protein>
<name>A0AAD3TYX6_9TREE</name>
<comment type="caution">
    <text evidence="3">The sequence shown here is derived from an EMBL/GenBank/DDBJ whole genome shotgun (WGS) entry which is preliminary data.</text>
</comment>
<evidence type="ECO:0000256" key="2">
    <source>
        <dbReference type="SAM" id="Phobius"/>
    </source>
</evidence>
<organism evidence="3 4">
    <name type="scientific">Cutaneotrichosporon spelunceum</name>
    <dbReference type="NCBI Taxonomy" id="1672016"/>
    <lineage>
        <taxon>Eukaryota</taxon>
        <taxon>Fungi</taxon>
        <taxon>Dikarya</taxon>
        <taxon>Basidiomycota</taxon>
        <taxon>Agaricomycotina</taxon>
        <taxon>Tremellomycetes</taxon>
        <taxon>Trichosporonales</taxon>
        <taxon>Trichosporonaceae</taxon>
        <taxon>Cutaneotrichosporon</taxon>
    </lineage>
</organism>
<evidence type="ECO:0000313" key="4">
    <source>
        <dbReference type="Proteomes" id="UP001222932"/>
    </source>
</evidence>
<sequence length="674" mass="73729">MPVIDRRPSMPVPSPLSRATSKANLGRPRLANVNSGSGSCEGESDGEGGEGLNRNPLRIDTHASIAPVYPLIIGRRRTQYIRLPVLVQPLLNPRGSWLSPEDVATPWLSLFYDLAVGAILSAFNGSHQLQSAENMPSYFAYYVIIVSLWTTQLHYDMRYEGDDVVHRVFKGLHLALFVYIGAASGGWDLSRITVPQLGTVSGADSVAAAQAGGSFLTVAIAIALNHSLLCMQYIMVVVVGRKAGRPTASPALSAASLSVTCSFVIVAAAIPARTDGLAAAKIVFMYTSVLIDMGSILFQVLWGVQVPVRWHRVAERYGSLTLIILGQGFSQLTTVFQNSLTGLGARDSTTYAQVFLAIGIMYNLWSLLFSNFRQEVPVDAGRTWLYEIIHFPLHFSMLLLLIAVVNTITINSFAYSIVDAGNLFVTMLTYIKADMPVTSPEVEQLAIELNRLKTYPEFEQQYVLLQGMENGTIAGDMELEAYTYLAQLLYSACQKSSIVITSDAGAMLTALFQIDQNATAPGFDIVDARAQAASLGVDALTSIIGSALKGTMWLYPTAGTTLVLCALRSMTRYHFLGATHWVVHGLQLGVGSALGLLGLLGIGSDAVTLNWYDKLNVYRPLYKVVLHRVALVVVFVAYSLVVIGCSMWNQVFERCEWKTCWRRRKRERVEDEAL</sequence>
<feature type="transmembrane region" description="Helical" evidence="2">
    <location>
        <begin position="581"/>
        <end position="604"/>
    </location>
</feature>
<dbReference type="EMBL" id="BTCM01000007">
    <property type="protein sequence ID" value="GMK59089.1"/>
    <property type="molecule type" value="Genomic_DNA"/>
</dbReference>
<feature type="region of interest" description="Disordered" evidence="1">
    <location>
        <begin position="1"/>
        <end position="55"/>
    </location>
</feature>
<dbReference type="AlphaFoldDB" id="A0AAD3TYX6"/>
<feature type="transmembrane region" description="Helical" evidence="2">
    <location>
        <begin position="167"/>
        <end position="187"/>
    </location>
</feature>
<proteinExistence type="predicted"/>
<feature type="transmembrane region" description="Helical" evidence="2">
    <location>
        <begin position="215"/>
        <end position="239"/>
    </location>
</feature>
<reference evidence="3" key="1">
    <citation type="journal article" date="2023" name="BMC Genomics">
        <title>Chromosome-level genome assemblies of Cutaneotrichosporon spp. (Trichosporonales, Basidiomycota) reveal imbalanced evolution between nucleotide sequences and chromosome synteny.</title>
        <authorList>
            <person name="Kobayashi Y."/>
            <person name="Kayamori A."/>
            <person name="Aoki K."/>
            <person name="Shiwa Y."/>
            <person name="Matsutani M."/>
            <person name="Fujita N."/>
            <person name="Sugita T."/>
            <person name="Iwasaki W."/>
            <person name="Tanaka N."/>
            <person name="Takashima M."/>
        </authorList>
    </citation>
    <scope>NUCLEOTIDE SEQUENCE</scope>
    <source>
        <strain evidence="3">HIS016</strain>
    </source>
</reference>
<accession>A0AAD3TYX6</accession>
<dbReference type="Proteomes" id="UP001222932">
    <property type="component" value="Unassembled WGS sequence"/>
</dbReference>
<feature type="transmembrane region" description="Helical" evidence="2">
    <location>
        <begin position="282"/>
        <end position="304"/>
    </location>
</feature>
<dbReference type="PANTHER" id="PTHR42101:SF1">
    <property type="entry name" value="LOW TEMPERATURE REQUIREMENT A"/>
    <property type="match status" value="1"/>
</dbReference>
<evidence type="ECO:0000256" key="1">
    <source>
        <dbReference type="SAM" id="MobiDB-lite"/>
    </source>
</evidence>
<feature type="transmembrane region" description="Helical" evidence="2">
    <location>
        <begin position="316"/>
        <end position="336"/>
    </location>
</feature>